<feature type="chain" id="PRO_5042669032" evidence="9">
    <location>
        <begin position="26"/>
        <end position="487"/>
    </location>
</feature>
<organism evidence="10 11">
    <name type="scientific">Caenibius tardaugens NBRC 16725</name>
    <dbReference type="NCBI Taxonomy" id="1219035"/>
    <lineage>
        <taxon>Bacteria</taxon>
        <taxon>Pseudomonadati</taxon>
        <taxon>Pseudomonadota</taxon>
        <taxon>Alphaproteobacteria</taxon>
        <taxon>Sphingomonadales</taxon>
        <taxon>Erythrobacteraceae</taxon>
        <taxon>Caenibius</taxon>
    </lineage>
</organism>
<keyword evidence="7 9" id="KW-0564">Palmitate</keyword>
<evidence type="ECO:0000313" key="11">
    <source>
        <dbReference type="Proteomes" id="UP000016568"/>
    </source>
</evidence>
<dbReference type="eggNOG" id="COG1538">
    <property type="taxonomic scope" value="Bacteria"/>
</dbReference>
<keyword evidence="4 9" id="KW-0812">Transmembrane</keyword>
<dbReference type="Gene3D" id="2.20.200.10">
    <property type="entry name" value="Outer membrane efflux proteins (OEP)"/>
    <property type="match status" value="1"/>
</dbReference>
<dbReference type="PROSITE" id="PS51257">
    <property type="entry name" value="PROKAR_LIPOPROTEIN"/>
    <property type="match status" value="1"/>
</dbReference>
<proteinExistence type="inferred from homology"/>
<dbReference type="PANTHER" id="PTHR30203:SF20">
    <property type="entry name" value="MULTIDRUG RESISTANCE OUTER MEMBRANE PROTEIN MDTP-RELATED"/>
    <property type="match status" value="1"/>
</dbReference>
<dbReference type="EMBL" id="BASZ01000003">
    <property type="protein sequence ID" value="GAD48528.1"/>
    <property type="molecule type" value="Genomic_DNA"/>
</dbReference>
<evidence type="ECO:0000256" key="3">
    <source>
        <dbReference type="ARBA" id="ARBA00022452"/>
    </source>
</evidence>
<protein>
    <submittedName>
        <fullName evidence="10">Putative outer membrane efflux protein</fullName>
    </submittedName>
</protein>
<dbReference type="OrthoDB" id="9783100at2"/>
<evidence type="ECO:0000256" key="4">
    <source>
        <dbReference type="ARBA" id="ARBA00022692"/>
    </source>
</evidence>
<evidence type="ECO:0000256" key="2">
    <source>
        <dbReference type="ARBA" id="ARBA00007613"/>
    </source>
</evidence>
<evidence type="ECO:0000256" key="1">
    <source>
        <dbReference type="ARBA" id="ARBA00004370"/>
    </source>
</evidence>
<evidence type="ECO:0000256" key="7">
    <source>
        <dbReference type="ARBA" id="ARBA00023139"/>
    </source>
</evidence>
<dbReference type="RefSeq" id="WP_021689435.1">
    <property type="nucleotide sequence ID" value="NZ_BASZ01000003.1"/>
</dbReference>
<accession>U3A186</accession>
<comment type="subcellular location">
    <subcellularLocation>
        <location evidence="9">Cell membrane</location>
        <topology evidence="9">Lipid-anchor</topology>
    </subcellularLocation>
    <subcellularLocation>
        <location evidence="1">Membrane</location>
    </subcellularLocation>
</comment>
<dbReference type="AlphaFoldDB" id="U3A186"/>
<evidence type="ECO:0000313" key="10">
    <source>
        <dbReference type="EMBL" id="GAD48528.1"/>
    </source>
</evidence>
<keyword evidence="6 9" id="KW-0472">Membrane</keyword>
<dbReference type="KEGG" id="ntd:EGO55_02605"/>
<dbReference type="NCBIfam" id="TIGR01845">
    <property type="entry name" value="outer_NodT"/>
    <property type="match status" value="1"/>
</dbReference>
<keyword evidence="11" id="KW-1185">Reference proteome</keyword>
<keyword evidence="8 9" id="KW-0449">Lipoprotein</keyword>
<comment type="caution">
    <text evidence="10">The sequence shown here is derived from an EMBL/GenBank/DDBJ whole genome shotgun (WGS) entry which is preliminary data.</text>
</comment>
<evidence type="ECO:0000256" key="8">
    <source>
        <dbReference type="ARBA" id="ARBA00023288"/>
    </source>
</evidence>
<dbReference type="Pfam" id="PF02321">
    <property type="entry name" value="OEP"/>
    <property type="match status" value="2"/>
</dbReference>
<sequence>MSKNRLQLLLVGAASMLSLGLGGCAAVPDLGPKPLPRDASSVAAERSFAGATENWPGDQWWTAYADPQLNALIEEGLQNAPDMAVAAARFRKALGMARQAGAPLAPTIDATGSASLTKQSYNNGFPKEFVPKGWLDTGDLATSIGFDLDLWGKHKAELAAATSEVKAAQYDVRQARLVLATGIADAYADLDRLYDERDIQDATLKVRLASQNLVAQRQRNGLDTRGSVRQADATVATARANLAAAEEAIVLRSNQIAALVGAGPDRGLALARPKLAAPAARGLPAGITTDLVARRPDIAGALARVEAAGSRIKVARADFFPAVRLDALIGLQSLGLDQLINKDSLYGHVGPAISLPIFHGGAISGQYRSVRAGYDEAVASYDATVLNAYREVADAVTSRSMLARRLADARDAMHASQQAYDIARLRYQGGLSTYIDVLNVEDRLLIAREAVAVLEARAFSLDIALVRSLGGGFHLSDVPDPKEDTHG</sequence>
<dbReference type="InterPro" id="IPR003423">
    <property type="entry name" value="OMP_efflux"/>
</dbReference>
<dbReference type="InterPro" id="IPR010131">
    <property type="entry name" value="MdtP/NodT-like"/>
</dbReference>
<comment type="similarity">
    <text evidence="2 9">Belongs to the outer membrane factor (OMF) (TC 1.B.17) family.</text>
</comment>
<feature type="signal peptide" evidence="9">
    <location>
        <begin position="1"/>
        <end position="25"/>
    </location>
</feature>
<evidence type="ECO:0000256" key="9">
    <source>
        <dbReference type="RuleBase" id="RU362097"/>
    </source>
</evidence>
<dbReference type="Proteomes" id="UP000016568">
    <property type="component" value="Unassembled WGS sequence"/>
</dbReference>
<keyword evidence="5 9" id="KW-0732">Signal</keyword>
<evidence type="ECO:0000256" key="6">
    <source>
        <dbReference type="ARBA" id="ARBA00023136"/>
    </source>
</evidence>
<gene>
    <name evidence="10" type="ORF">NT2_03_00160</name>
</gene>
<keyword evidence="3 9" id="KW-1134">Transmembrane beta strand</keyword>
<evidence type="ECO:0000256" key="5">
    <source>
        <dbReference type="ARBA" id="ARBA00022729"/>
    </source>
</evidence>
<dbReference type="Gene3D" id="1.20.1600.10">
    <property type="entry name" value="Outer membrane efflux proteins (OEP)"/>
    <property type="match status" value="1"/>
</dbReference>
<dbReference type="GO" id="GO:0015562">
    <property type="term" value="F:efflux transmembrane transporter activity"/>
    <property type="evidence" value="ECO:0007669"/>
    <property type="project" value="InterPro"/>
</dbReference>
<name>U3A186_9SPHN</name>
<dbReference type="SUPFAM" id="SSF56954">
    <property type="entry name" value="Outer membrane efflux proteins (OEP)"/>
    <property type="match status" value="1"/>
</dbReference>
<reference evidence="10 11" key="1">
    <citation type="submission" date="2013-09" db="EMBL/GenBank/DDBJ databases">
        <title>Whole genome shotgun sequence of Novosphingobium tardaugens NBRC 16725.</title>
        <authorList>
            <person name="Isaki S."/>
            <person name="Hosoyama A."/>
            <person name="Tsuchikane K."/>
            <person name="Katsumata H."/>
            <person name="Ando Y."/>
            <person name="Yamazaki S."/>
            <person name="Fujita N."/>
        </authorList>
    </citation>
    <scope>NUCLEOTIDE SEQUENCE [LARGE SCALE GENOMIC DNA]</scope>
    <source>
        <strain evidence="10 11">NBRC 16725</strain>
    </source>
</reference>
<dbReference type="GO" id="GO:0005886">
    <property type="term" value="C:plasma membrane"/>
    <property type="evidence" value="ECO:0007669"/>
    <property type="project" value="UniProtKB-SubCell"/>
</dbReference>
<dbReference type="PANTHER" id="PTHR30203">
    <property type="entry name" value="OUTER MEMBRANE CATION EFFLUX PROTEIN"/>
    <property type="match status" value="1"/>
</dbReference>